<protein>
    <submittedName>
        <fullName evidence="2">Gamma-glutamyl cyclotransferase, AIG2-like</fullName>
    </submittedName>
</protein>
<dbReference type="OrthoDB" id="9798388at2"/>
<evidence type="ECO:0000313" key="3">
    <source>
        <dbReference type="Proteomes" id="UP000199058"/>
    </source>
</evidence>
<keyword evidence="2" id="KW-0808">Transferase</keyword>
<dbReference type="InterPro" id="IPR013024">
    <property type="entry name" value="GGCT-like"/>
</dbReference>
<dbReference type="AlphaFoldDB" id="A0A1I1FQ64"/>
<dbReference type="RefSeq" id="WP_091960503.1">
    <property type="nucleotide sequence ID" value="NZ_FOLH01000002.1"/>
</dbReference>
<reference evidence="2 3" key="1">
    <citation type="submission" date="2016-10" db="EMBL/GenBank/DDBJ databases">
        <authorList>
            <person name="de Groot N.N."/>
        </authorList>
    </citation>
    <scope>NUCLEOTIDE SEQUENCE [LARGE SCALE GENOMIC DNA]</scope>
    <source>
        <strain evidence="2 3">DSM 18438</strain>
    </source>
</reference>
<dbReference type="InterPro" id="IPR009288">
    <property type="entry name" value="AIG2-like_dom"/>
</dbReference>
<accession>A0A1I1FQ64</accession>
<dbReference type="GO" id="GO:0016740">
    <property type="term" value="F:transferase activity"/>
    <property type="evidence" value="ECO:0007669"/>
    <property type="project" value="UniProtKB-KW"/>
</dbReference>
<keyword evidence="3" id="KW-1185">Reference proteome</keyword>
<proteinExistence type="predicted"/>
<gene>
    <name evidence="2" type="ORF">SAMN05660443_1143</name>
</gene>
<dbReference type="SUPFAM" id="SSF110857">
    <property type="entry name" value="Gamma-glutamyl cyclotransferase-like"/>
    <property type="match status" value="1"/>
</dbReference>
<dbReference type="Pfam" id="PF06094">
    <property type="entry name" value="GGACT"/>
    <property type="match status" value="1"/>
</dbReference>
<dbReference type="STRING" id="1122252.SAMN05660443_1143"/>
<dbReference type="CDD" id="cd06661">
    <property type="entry name" value="GGCT_like"/>
    <property type="match status" value="1"/>
</dbReference>
<dbReference type="Gene3D" id="3.10.490.10">
    <property type="entry name" value="Gamma-glutamyl cyclotransferase-like"/>
    <property type="match status" value="1"/>
</dbReference>
<dbReference type="EMBL" id="FOLH01000002">
    <property type="protein sequence ID" value="SFC01421.1"/>
    <property type="molecule type" value="Genomic_DNA"/>
</dbReference>
<evidence type="ECO:0000313" key="2">
    <source>
        <dbReference type="EMBL" id="SFC01421.1"/>
    </source>
</evidence>
<sequence length="111" mass="12511">MPWLFSYGTLQQKKVQLANFGRELKGEPDLLPGYQVGEIRITDERVLRESGKAIHPILRYTGNPEDEVSGSVFELTAAELEQADDYEVSDYKRVSATLKSGRLCWIYAAAD</sequence>
<feature type="domain" description="Gamma-glutamylcyclotransferase AIG2-like" evidence="1">
    <location>
        <begin position="4"/>
        <end position="109"/>
    </location>
</feature>
<dbReference type="Proteomes" id="UP000199058">
    <property type="component" value="Unassembled WGS sequence"/>
</dbReference>
<evidence type="ECO:0000259" key="1">
    <source>
        <dbReference type="Pfam" id="PF06094"/>
    </source>
</evidence>
<dbReference type="InterPro" id="IPR036568">
    <property type="entry name" value="GGCT-like_sf"/>
</dbReference>
<organism evidence="2 3">
    <name type="scientific">Marinospirillum celere</name>
    <dbReference type="NCBI Taxonomy" id="1122252"/>
    <lineage>
        <taxon>Bacteria</taxon>
        <taxon>Pseudomonadati</taxon>
        <taxon>Pseudomonadota</taxon>
        <taxon>Gammaproteobacteria</taxon>
        <taxon>Oceanospirillales</taxon>
        <taxon>Oceanospirillaceae</taxon>
        <taxon>Marinospirillum</taxon>
    </lineage>
</organism>
<name>A0A1I1FQ64_9GAMM</name>